<dbReference type="AlphaFoldDB" id="A0A0E0JMF1"/>
<dbReference type="Gramene" id="OPUNC01G26480.1">
    <property type="protein sequence ID" value="OPUNC01G26480.1"/>
    <property type="gene ID" value="OPUNC01G26480"/>
</dbReference>
<dbReference type="InterPro" id="IPR045165">
    <property type="entry name" value="Nitrobindin"/>
</dbReference>
<evidence type="ECO:0000313" key="4">
    <source>
        <dbReference type="EnsemblPlants" id="OPUNC01G26480.1"/>
    </source>
</evidence>
<dbReference type="EnsemblPlants" id="OPUNC01G26480.1">
    <property type="protein sequence ID" value="OPUNC01G26480.1"/>
    <property type="gene ID" value="OPUNC01G26480"/>
</dbReference>
<dbReference type="Pfam" id="PF08768">
    <property type="entry name" value="THAP4_heme-bd"/>
    <property type="match status" value="1"/>
</dbReference>
<feature type="compositionally biased region" description="Basic and acidic residues" evidence="2">
    <location>
        <begin position="1"/>
        <end position="13"/>
    </location>
</feature>
<dbReference type="Gene3D" id="2.40.128.20">
    <property type="match status" value="1"/>
</dbReference>
<reference evidence="4" key="2">
    <citation type="submission" date="2018-05" db="EMBL/GenBank/DDBJ databases">
        <title>OpunRS2 (Oryza punctata Reference Sequence Version 2).</title>
        <authorList>
            <person name="Zhang J."/>
            <person name="Kudrna D."/>
            <person name="Lee S."/>
            <person name="Talag J."/>
            <person name="Welchert J."/>
            <person name="Wing R.A."/>
        </authorList>
    </citation>
    <scope>NUCLEOTIDE SEQUENCE [LARGE SCALE GENOMIC DNA]</scope>
</reference>
<reference evidence="4" key="1">
    <citation type="submission" date="2015-04" db="UniProtKB">
        <authorList>
            <consortium name="EnsemblPlants"/>
        </authorList>
    </citation>
    <scope>IDENTIFICATION</scope>
</reference>
<name>A0A0E0JMF1_ORYPU</name>
<dbReference type="OMA" id="YPYEESH"/>
<dbReference type="Proteomes" id="UP000026962">
    <property type="component" value="Chromosome 1"/>
</dbReference>
<dbReference type="SUPFAM" id="SSF50814">
    <property type="entry name" value="Lipocalins"/>
    <property type="match status" value="1"/>
</dbReference>
<keyword evidence="5" id="KW-1185">Reference proteome</keyword>
<evidence type="ECO:0000256" key="1">
    <source>
        <dbReference type="ARBA" id="ARBA00036993"/>
    </source>
</evidence>
<accession>A0A0E0JMF1</accession>
<evidence type="ECO:0000259" key="3">
    <source>
        <dbReference type="Pfam" id="PF08768"/>
    </source>
</evidence>
<sequence length="192" mass="20928">MRKESNRRSDQQKKSPGIETETPKKMEGGGAPAPAAPPPAPHPAVAPLAFLLGKWRGEGEGSFPTISPFRYGEELVFSHHPSKPVISYTQRTWKPASGEPMHAESGYWRPRPDGSVEVVISQSTGLAEVQKGSFDAEKKTLTLQSELVGNASKVKQITRAFQLVDGELSYVVQMATITTSLQPHLKALLKKI</sequence>
<feature type="compositionally biased region" description="Pro residues" evidence="2">
    <location>
        <begin position="34"/>
        <end position="43"/>
    </location>
</feature>
<dbReference type="eggNOG" id="KOG3371">
    <property type="taxonomic scope" value="Eukaryota"/>
</dbReference>
<dbReference type="InterPro" id="IPR012674">
    <property type="entry name" value="Calycin"/>
</dbReference>
<protein>
    <recommendedName>
        <fullName evidence="3">THAP4-like heme-binding domain-containing protein</fullName>
    </recommendedName>
</protein>
<comment type="catalytic activity">
    <reaction evidence="1">
        <text>peroxynitrite = nitrate</text>
        <dbReference type="Rhea" id="RHEA:63116"/>
        <dbReference type="ChEBI" id="CHEBI:17632"/>
        <dbReference type="ChEBI" id="CHEBI:25941"/>
    </reaction>
    <physiologicalReaction direction="left-to-right" evidence="1">
        <dbReference type="Rhea" id="RHEA:63117"/>
    </physiologicalReaction>
</comment>
<dbReference type="CDD" id="cd07828">
    <property type="entry name" value="lipocalin_heme-bd-THAP4-like"/>
    <property type="match status" value="1"/>
</dbReference>
<feature type="region of interest" description="Disordered" evidence="2">
    <location>
        <begin position="1"/>
        <end position="43"/>
    </location>
</feature>
<dbReference type="PANTHER" id="PTHR15854:SF4">
    <property type="entry name" value="PEROXYNITRITE ISOMERASE THAP4"/>
    <property type="match status" value="1"/>
</dbReference>
<proteinExistence type="predicted"/>
<evidence type="ECO:0000313" key="5">
    <source>
        <dbReference type="Proteomes" id="UP000026962"/>
    </source>
</evidence>
<dbReference type="HOGENOM" id="CLU_085483_0_0_1"/>
<dbReference type="InterPro" id="IPR014878">
    <property type="entry name" value="THAP4-like_heme-bd"/>
</dbReference>
<feature type="domain" description="THAP4-like heme-binding" evidence="3">
    <location>
        <begin position="45"/>
        <end position="191"/>
    </location>
</feature>
<organism evidence="4">
    <name type="scientific">Oryza punctata</name>
    <name type="common">Red rice</name>
    <dbReference type="NCBI Taxonomy" id="4537"/>
    <lineage>
        <taxon>Eukaryota</taxon>
        <taxon>Viridiplantae</taxon>
        <taxon>Streptophyta</taxon>
        <taxon>Embryophyta</taxon>
        <taxon>Tracheophyta</taxon>
        <taxon>Spermatophyta</taxon>
        <taxon>Magnoliopsida</taxon>
        <taxon>Liliopsida</taxon>
        <taxon>Poales</taxon>
        <taxon>Poaceae</taxon>
        <taxon>BOP clade</taxon>
        <taxon>Oryzoideae</taxon>
        <taxon>Oryzeae</taxon>
        <taxon>Oryzinae</taxon>
        <taxon>Oryza</taxon>
    </lineage>
</organism>
<dbReference type="PANTHER" id="PTHR15854">
    <property type="entry name" value="THAP4 PROTEIN"/>
    <property type="match status" value="1"/>
</dbReference>
<evidence type="ECO:0000256" key="2">
    <source>
        <dbReference type="SAM" id="MobiDB-lite"/>
    </source>
</evidence>